<evidence type="ECO:0000313" key="1">
    <source>
        <dbReference type="EMBL" id="CAG6620453.1"/>
    </source>
</evidence>
<proteinExistence type="predicted"/>
<sequence length="103" mass="12443">MNSPCFSHISNRQTAVLGRRVHIWTLLSRVHTWRSVGNFYIPFGLYHDLIYPWCDCVSVHAENLVYSLYRLRPYRRLALVKIRLRIYYSDMLWSPFLEAYFLV</sequence>
<name>A0A8D8Q0X3_9HEMI</name>
<dbReference type="EMBL" id="HBUF01363251">
    <property type="protein sequence ID" value="CAG6722111.1"/>
    <property type="molecule type" value="Transcribed_RNA"/>
</dbReference>
<protein>
    <submittedName>
        <fullName evidence="1">Uncharacterized protein</fullName>
    </submittedName>
</protein>
<dbReference type="EMBL" id="HBUF01047789">
    <property type="protein sequence ID" value="CAG6620453.1"/>
    <property type="molecule type" value="Transcribed_RNA"/>
</dbReference>
<reference evidence="1" key="1">
    <citation type="submission" date="2021-05" db="EMBL/GenBank/DDBJ databases">
        <authorList>
            <person name="Alioto T."/>
            <person name="Alioto T."/>
            <person name="Gomez Garrido J."/>
        </authorList>
    </citation>
    <scope>NUCLEOTIDE SEQUENCE</scope>
</reference>
<dbReference type="AlphaFoldDB" id="A0A8D8Q0X3"/>
<accession>A0A8D8Q0X3</accession>
<dbReference type="EMBL" id="HBUF01228332">
    <property type="protein sequence ID" value="CAG6672361.1"/>
    <property type="molecule type" value="Transcribed_RNA"/>
</dbReference>
<organism evidence="1">
    <name type="scientific">Cacopsylla melanoneura</name>
    <dbReference type="NCBI Taxonomy" id="428564"/>
    <lineage>
        <taxon>Eukaryota</taxon>
        <taxon>Metazoa</taxon>
        <taxon>Ecdysozoa</taxon>
        <taxon>Arthropoda</taxon>
        <taxon>Hexapoda</taxon>
        <taxon>Insecta</taxon>
        <taxon>Pterygota</taxon>
        <taxon>Neoptera</taxon>
        <taxon>Paraneoptera</taxon>
        <taxon>Hemiptera</taxon>
        <taxon>Sternorrhyncha</taxon>
        <taxon>Psylloidea</taxon>
        <taxon>Psyllidae</taxon>
        <taxon>Psyllinae</taxon>
        <taxon>Cacopsylla</taxon>
    </lineage>
</organism>